<dbReference type="SUPFAM" id="SSF52172">
    <property type="entry name" value="CheY-like"/>
    <property type="match status" value="1"/>
</dbReference>
<dbReference type="Proteomes" id="UP000183469">
    <property type="component" value="Unassembled WGS sequence"/>
</dbReference>
<dbReference type="Gene3D" id="3.40.50.2300">
    <property type="match status" value="1"/>
</dbReference>
<dbReference type="GO" id="GO:0000160">
    <property type="term" value="P:phosphorelay signal transduction system"/>
    <property type="evidence" value="ECO:0007669"/>
    <property type="project" value="InterPro"/>
</dbReference>
<keyword evidence="1 2" id="KW-0597">Phosphoprotein</keyword>
<feature type="modified residue" description="4-aspartylphosphate" evidence="2">
    <location>
        <position position="191"/>
    </location>
</feature>
<reference evidence="4 5" key="1">
    <citation type="submission" date="2016-10" db="EMBL/GenBank/DDBJ databases">
        <authorList>
            <person name="de Groot N.N."/>
        </authorList>
    </citation>
    <scope>NUCLEOTIDE SEQUENCE [LARGE SCALE GENOMIC DNA]</scope>
    <source>
        <strain evidence="4 5">DSM 2872</strain>
    </source>
</reference>
<accession>A0A1H3VG56</accession>
<evidence type="ECO:0000313" key="4">
    <source>
        <dbReference type="EMBL" id="SDZ73710.1"/>
    </source>
</evidence>
<organism evidence="4 5">
    <name type="scientific">Selenomonas ruminantium</name>
    <dbReference type="NCBI Taxonomy" id="971"/>
    <lineage>
        <taxon>Bacteria</taxon>
        <taxon>Bacillati</taxon>
        <taxon>Bacillota</taxon>
        <taxon>Negativicutes</taxon>
        <taxon>Selenomonadales</taxon>
        <taxon>Selenomonadaceae</taxon>
        <taxon>Selenomonas</taxon>
    </lineage>
</organism>
<name>A0A1H3VG56_SELRU</name>
<dbReference type="Pfam" id="PF00072">
    <property type="entry name" value="Response_reg"/>
    <property type="match status" value="1"/>
</dbReference>
<evidence type="ECO:0000313" key="5">
    <source>
        <dbReference type="Proteomes" id="UP000183469"/>
    </source>
</evidence>
<protein>
    <submittedName>
        <fullName evidence="4">CheY chemotaxis protein or a CheY-like REC (Receiver) domain</fullName>
    </submittedName>
</protein>
<dbReference type="InterPro" id="IPR001789">
    <property type="entry name" value="Sig_transdc_resp-reg_receiver"/>
</dbReference>
<dbReference type="PROSITE" id="PS50110">
    <property type="entry name" value="RESPONSE_REGULATORY"/>
    <property type="match status" value="1"/>
</dbReference>
<dbReference type="EMBL" id="FNQG01000002">
    <property type="protein sequence ID" value="SDZ73710.1"/>
    <property type="molecule type" value="Genomic_DNA"/>
</dbReference>
<dbReference type="PANTHER" id="PTHR44591">
    <property type="entry name" value="STRESS RESPONSE REGULATOR PROTEIN 1"/>
    <property type="match status" value="1"/>
</dbReference>
<evidence type="ECO:0000259" key="3">
    <source>
        <dbReference type="PROSITE" id="PS50110"/>
    </source>
</evidence>
<dbReference type="CDD" id="cd00156">
    <property type="entry name" value="REC"/>
    <property type="match status" value="1"/>
</dbReference>
<dbReference type="AlphaFoldDB" id="A0A1H3VG56"/>
<dbReference type="SMART" id="SM00448">
    <property type="entry name" value="REC"/>
    <property type="match status" value="1"/>
</dbReference>
<gene>
    <name evidence="4" type="ORF">SAMN05660648_00190</name>
</gene>
<evidence type="ECO:0000256" key="1">
    <source>
        <dbReference type="ARBA" id="ARBA00022553"/>
    </source>
</evidence>
<feature type="domain" description="Response regulatory" evidence="3">
    <location>
        <begin position="143"/>
        <end position="258"/>
    </location>
</feature>
<proteinExistence type="predicted"/>
<dbReference type="PANTHER" id="PTHR44591:SF23">
    <property type="entry name" value="CHEY SUBFAMILY"/>
    <property type="match status" value="1"/>
</dbReference>
<dbReference type="InterPro" id="IPR011006">
    <property type="entry name" value="CheY-like_superfamily"/>
</dbReference>
<evidence type="ECO:0000256" key="2">
    <source>
        <dbReference type="PROSITE-ProRule" id="PRU00169"/>
    </source>
</evidence>
<dbReference type="InterPro" id="IPR050595">
    <property type="entry name" value="Bact_response_regulator"/>
</dbReference>
<dbReference type="RefSeq" id="WP_074670273.1">
    <property type="nucleotide sequence ID" value="NZ_FNQG01000002.1"/>
</dbReference>
<sequence length="258" mass="29576">MSEKKIKNVVIVMCKYSVVVKGIERRLKEMGCKVSIITQDKDKMPKMDKEKESATFIFYLPNNIMDDVVKFNWLEHIYGKIHDLECECEVIVIGDKSERDDLTGRIFGMLHVGWLDRPVKMEELELAVTDGIFPEVEGNNKKHILIVDDDPSYAKMVREWLKDVYQVSIVTAGIQAITFLAKKSVDMILLDYEMPVVDGPQVFQMLRQEQSTQGIPVVFLTGVGGKEQVERVLQLKPTGYILKSTTKEKLLSYLQKKI</sequence>